<feature type="domain" description="YetF C-terminal" evidence="7">
    <location>
        <begin position="43"/>
        <end position="112"/>
    </location>
</feature>
<dbReference type="Proteomes" id="UP000248014">
    <property type="component" value="Unassembled WGS sequence"/>
</dbReference>
<evidence type="ECO:0000256" key="1">
    <source>
        <dbReference type="ARBA" id="ARBA00004651"/>
    </source>
</evidence>
<dbReference type="PANTHER" id="PTHR34582">
    <property type="entry name" value="UPF0702 TRANSMEMBRANE PROTEIN YCAP"/>
    <property type="match status" value="1"/>
</dbReference>
<evidence type="ECO:0000313" key="8">
    <source>
        <dbReference type="EMBL" id="PXW73393.1"/>
    </source>
</evidence>
<keyword evidence="9" id="KW-1185">Reference proteome</keyword>
<dbReference type="AlphaFoldDB" id="A0A2V3UVG9"/>
<keyword evidence="3" id="KW-1003">Cell membrane</keyword>
<dbReference type="GO" id="GO:0005886">
    <property type="term" value="C:plasma membrane"/>
    <property type="evidence" value="ECO:0007669"/>
    <property type="project" value="UniProtKB-SubCell"/>
</dbReference>
<evidence type="ECO:0000256" key="4">
    <source>
        <dbReference type="ARBA" id="ARBA00022692"/>
    </source>
</evidence>
<comment type="caution">
    <text evidence="8">The sequence shown here is derived from an EMBL/GenBank/DDBJ whole genome shotgun (WGS) entry which is preliminary data.</text>
</comment>
<dbReference type="Gene3D" id="3.30.240.20">
    <property type="entry name" value="bsu07140 like domains"/>
    <property type="match status" value="1"/>
</dbReference>
<proteinExistence type="inferred from homology"/>
<name>A0A2V3UVG9_9SPHN</name>
<organism evidence="8 9">
    <name type="scientific">Blastomonas natatoria</name>
    <dbReference type="NCBI Taxonomy" id="34015"/>
    <lineage>
        <taxon>Bacteria</taxon>
        <taxon>Pseudomonadati</taxon>
        <taxon>Pseudomonadota</taxon>
        <taxon>Alphaproteobacteria</taxon>
        <taxon>Sphingomonadales</taxon>
        <taxon>Sphingomonadaceae</taxon>
        <taxon>Blastomonas</taxon>
    </lineage>
</organism>
<keyword evidence="5" id="KW-1133">Transmembrane helix</keyword>
<dbReference type="PANTHER" id="PTHR34582:SF6">
    <property type="entry name" value="UPF0702 TRANSMEMBRANE PROTEIN YCAP"/>
    <property type="match status" value="1"/>
</dbReference>
<dbReference type="InterPro" id="IPR023090">
    <property type="entry name" value="UPF0702_alpha/beta_dom_sf"/>
</dbReference>
<sequence length="123" mass="12735">MTVALGSSLATIILSKDTALAQGVAAFLVLGLAQYLIAALSVRFRAVEAVAKADACCLLIDGKLQEEAMKHERVTRAEVLSAVRSAGYGDLCAIAAVVLETDGSFSVILRSQAGNRDALPSAN</sequence>
<evidence type="ECO:0000259" key="7">
    <source>
        <dbReference type="Pfam" id="PF04239"/>
    </source>
</evidence>
<comment type="similarity">
    <text evidence="2">Belongs to the UPF0702 family.</text>
</comment>
<dbReference type="EMBL" id="QJJM01000010">
    <property type="protein sequence ID" value="PXW73393.1"/>
    <property type="molecule type" value="Genomic_DNA"/>
</dbReference>
<dbReference type="InterPro" id="IPR007353">
    <property type="entry name" value="DUF421"/>
</dbReference>
<accession>A0A2V3UVG9</accession>
<evidence type="ECO:0000256" key="6">
    <source>
        <dbReference type="ARBA" id="ARBA00023136"/>
    </source>
</evidence>
<evidence type="ECO:0000256" key="2">
    <source>
        <dbReference type="ARBA" id="ARBA00006448"/>
    </source>
</evidence>
<dbReference type="RefSeq" id="WP_244181890.1">
    <property type="nucleotide sequence ID" value="NZ_QJJM01000010.1"/>
</dbReference>
<evidence type="ECO:0000313" key="9">
    <source>
        <dbReference type="Proteomes" id="UP000248014"/>
    </source>
</evidence>
<protein>
    <submittedName>
        <fullName evidence="8">Uncharacterized protein DUF421</fullName>
    </submittedName>
</protein>
<comment type="subcellular location">
    <subcellularLocation>
        <location evidence="1">Cell membrane</location>
        <topology evidence="1">Multi-pass membrane protein</topology>
    </subcellularLocation>
</comment>
<evidence type="ECO:0000256" key="3">
    <source>
        <dbReference type="ARBA" id="ARBA00022475"/>
    </source>
</evidence>
<dbReference type="Pfam" id="PF04239">
    <property type="entry name" value="DUF421"/>
    <property type="match status" value="1"/>
</dbReference>
<reference evidence="8 9" key="1">
    <citation type="submission" date="2018-05" db="EMBL/GenBank/DDBJ databases">
        <title>Genomic Encyclopedia of Type Strains, Phase IV (KMG-IV): sequencing the most valuable type-strain genomes for metagenomic binning, comparative biology and taxonomic classification.</title>
        <authorList>
            <person name="Goeker M."/>
        </authorList>
    </citation>
    <scope>NUCLEOTIDE SEQUENCE [LARGE SCALE GENOMIC DNA]</scope>
    <source>
        <strain evidence="8 9">DSM 3183</strain>
    </source>
</reference>
<evidence type="ECO:0000256" key="5">
    <source>
        <dbReference type="ARBA" id="ARBA00022989"/>
    </source>
</evidence>
<keyword evidence="4" id="KW-0812">Transmembrane</keyword>
<keyword evidence="6" id="KW-0472">Membrane</keyword>
<gene>
    <name evidence="8" type="ORF">C7451_110120</name>
</gene>